<dbReference type="EMBL" id="CAJPDS010000203">
    <property type="protein sequence ID" value="CAF9941525.1"/>
    <property type="molecule type" value="Genomic_DNA"/>
</dbReference>
<dbReference type="Proteomes" id="UP000664521">
    <property type="component" value="Unassembled WGS sequence"/>
</dbReference>
<evidence type="ECO:0000313" key="3">
    <source>
        <dbReference type="Proteomes" id="UP000664521"/>
    </source>
</evidence>
<reference evidence="2" key="1">
    <citation type="submission" date="2021-03" db="EMBL/GenBank/DDBJ databases">
        <authorList>
            <person name="Tagirdzhanova G."/>
        </authorList>
    </citation>
    <scope>NUCLEOTIDE SEQUENCE</scope>
</reference>
<keyword evidence="3" id="KW-1185">Reference proteome</keyword>
<gene>
    <name evidence="2" type="ORF">HETSPECPRED_003636</name>
</gene>
<evidence type="ECO:0000256" key="1">
    <source>
        <dbReference type="SAM" id="MobiDB-lite"/>
    </source>
</evidence>
<dbReference type="OrthoDB" id="2922289at2759"/>
<sequence>MDLESGRRVFDDIMNNPAYDSSDEELDETLRSGDQRAFLKLMGIGKPGGLPPPSSFPSPDEVRSQARALSKAVLDQWHFLNGLITKHENTIQKRWVKKTREQRRKILLSAWPNMPVSHRPDLEDFFKNGTRRQTRTPAIDFYKWPYINLEDLLKSKLLLLFLNSRGRYMPDAFARADLEACNFGITTGTFMPAYLNEYVMLFADRHSDDTYGELIAWNDHPEAFNWMMSKYATLPGQGLLLLEIQRHLYGFLVKCSKEILHDMPEEAMTDTSLPVQPEPPSVSANEKGLAALATTAAEAPYRLPAHLDLKSLASLVKAKLSAAEDHVCALREDPSYFADTILEWKEHRQECLPDTRGRAHPVFTVFMQEPVFWGRVIGNAITSAFAMAEMWGSVYAQIVDLQQLTEKHAKDITPEKELPEEYALAFYKLDHHLQQFVKGPIGTLKVGFVASPPMRPVFAREPPRDKRSTKIAVIKRDGLPKDESRDKLIWIFMTMFDDRNRHLAGLNTLIDELERMMENDPKSKTRISSWMADQIADLSVLSQCLHQIELFQPWAATFGHRMMELEDELTEDYMSTQKNLEGYFACQFGSKITTLGTPNEGRFYYPVDKRKTRDNTDAMIRSEKMLDEFWLMVDRELLSRKALSPRMSLFLSQRIPERTPEWIEPAKPSQHNFSEDDTDALNEPLSDLHFRFEHSSERIIIHDWSSASKAKVKTRGAAPLPSAATLPETVTDKDDDTEPRLSVSPRAHKVFNTLFYVPSTSSQPGELAWTDFLHALTSIGFIAEKLYGSVWQFTPTKLDVEQSIQFHEPHPKGKIAFTKARGWGRRLSRAYGWSGTTFVTA</sequence>
<feature type="region of interest" description="Disordered" evidence="1">
    <location>
        <begin position="715"/>
        <end position="740"/>
    </location>
</feature>
<name>A0A8H3PJ77_9LECA</name>
<accession>A0A8H3PJ77</accession>
<evidence type="ECO:0000313" key="2">
    <source>
        <dbReference type="EMBL" id="CAF9941525.1"/>
    </source>
</evidence>
<organism evidence="2 3">
    <name type="scientific">Heterodermia speciosa</name>
    <dbReference type="NCBI Taxonomy" id="116794"/>
    <lineage>
        <taxon>Eukaryota</taxon>
        <taxon>Fungi</taxon>
        <taxon>Dikarya</taxon>
        <taxon>Ascomycota</taxon>
        <taxon>Pezizomycotina</taxon>
        <taxon>Lecanoromycetes</taxon>
        <taxon>OSLEUM clade</taxon>
        <taxon>Lecanoromycetidae</taxon>
        <taxon>Caliciales</taxon>
        <taxon>Physciaceae</taxon>
        <taxon>Heterodermia</taxon>
    </lineage>
</organism>
<dbReference type="PANTHER" id="PTHR40788">
    <property type="entry name" value="CLR5 DOMAIN-CONTAINING PROTEIN-RELATED"/>
    <property type="match status" value="1"/>
</dbReference>
<proteinExistence type="predicted"/>
<dbReference type="AlphaFoldDB" id="A0A8H3PJ77"/>
<comment type="caution">
    <text evidence="2">The sequence shown here is derived from an EMBL/GenBank/DDBJ whole genome shotgun (WGS) entry which is preliminary data.</text>
</comment>
<dbReference type="PANTHER" id="PTHR40788:SF2">
    <property type="entry name" value="CLR5 DOMAIN-CONTAINING PROTEIN"/>
    <property type="match status" value="1"/>
</dbReference>
<protein>
    <submittedName>
        <fullName evidence="2">Uncharacterized protein</fullName>
    </submittedName>
</protein>